<keyword evidence="5" id="KW-0472">Membrane</keyword>
<keyword evidence="3" id="KW-0812">Transmembrane</keyword>
<evidence type="ECO:0000256" key="5">
    <source>
        <dbReference type="ARBA" id="ARBA00023136"/>
    </source>
</evidence>
<evidence type="ECO:0000256" key="1">
    <source>
        <dbReference type="ARBA" id="ARBA00004167"/>
    </source>
</evidence>
<organism evidence="6 7">
    <name type="scientific">Candidatus Aquitaenariimonas noxiae</name>
    <dbReference type="NCBI Taxonomy" id="1974741"/>
    <lineage>
        <taxon>Bacteria</taxon>
        <taxon>Pseudomonadati</taxon>
        <taxon>Candidatus Omnitrophota</taxon>
        <taxon>Candidatus Aquitaenariimonas</taxon>
    </lineage>
</organism>
<evidence type="ECO:0000313" key="7">
    <source>
        <dbReference type="Proteomes" id="UP000230052"/>
    </source>
</evidence>
<dbReference type="Pfam" id="PF04011">
    <property type="entry name" value="LemA"/>
    <property type="match status" value="1"/>
</dbReference>
<name>A0A2J0L0W4_9BACT</name>
<dbReference type="Gene3D" id="1.20.1440.20">
    <property type="entry name" value="LemA-like domain"/>
    <property type="match status" value="1"/>
</dbReference>
<protein>
    <submittedName>
        <fullName evidence="6">LemA family protein</fullName>
    </submittedName>
</protein>
<dbReference type="GO" id="GO:0016020">
    <property type="term" value="C:membrane"/>
    <property type="evidence" value="ECO:0007669"/>
    <property type="project" value="UniProtKB-SubCell"/>
</dbReference>
<dbReference type="EMBL" id="PEWV01000036">
    <property type="protein sequence ID" value="PIU41743.1"/>
    <property type="molecule type" value="Genomic_DNA"/>
</dbReference>
<sequence length="188" mass="20612">MKAFLIAIGVIVVIGLLVVGSGVSAYNGIVTKHEAIAAKWAQVDSVLQRRNDLIPNLVSTVKGYAAHEKTVLEDVTNARSQWAKAGSVDDKVKAAGAMDSAISRLLLVVENYPDLKADQTFLKLQDELAGTENRIAVERMRYNEAVRDYNVTVRVFPGNIIAGIFGYRPATEYFKAEEKAKTVPKVEF</sequence>
<evidence type="ECO:0000256" key="2">
    <source>
        <dbReference type="ARBA" id="ARBA00008854"/>
    </source>
</evidence>
<dbReference type="SUPFAM" id="SSF140478">
    <property type="entry name" value="LemA-like"/>
    <property type="match status" value="1"/>
</dbReference>
<evidence type="ECO:0000256" key="3">
    <source>
        <dbReference type="ARBA" id="ARBA00022692"/>
    </source>
</evidence>
<comment type="caution">
    <text evidence="6">The sequence shown here is derived from an EMBL/GenBank/DDBJ whole genome shotgun (WGS) entry which is preliminary data.</text>
</comment>
<comment type="subcellular location">
    <subcellularLocation>
        <location evidence="1">Membrane</location>
        <topology evidence="1">Single-pass membrane protein</topology>
    </subcellularLocation>
</comment>
<dbReference type="InterPro" id="IPR023353">
    <property type="entry name" value="LemA-like_dom_sf"/>
</dbReference>
<reference evidence="6 7" key="1">
    <citation type="submission" date="2017-09" db="EMBL/GenBank/DDBJ databases">
        <title>Depth-based differentiation of microbial function through sediment-hosted aquifers and enrichment of novel symbionts in the deep terrestrial subsurface.</title>
        <authorList>
            <person name="Probst A.J."/>
            <person name="Ladd B."/>
            <person name="Jarett J.K."/>
            <person name="Geller-Mcgrath D.E."/>
            <person name="Sieber C.M."/>
            <person name="Emerson J.B."/>
            <person name="Anantharaman K."/>
            <person name="Thomas B.C."/>
            <person name="Malmstrom R."/>
            <person name="Stieglmeier M."/>
            <person name="Klingl A."/>
            <person name="Woyke T."/>
            <person name="Ryan C.M."/>
            <person name="Banfield J.F."/>
        </authorList>
    </citation>
    <scope>NUCLEOTIDE SEQUENCE [LARGE SCALE GENOMIC DNA]</scope>
    <source>
        <strain evidence="6">CG07_land_8_20_14_0_80_42_15</strain>
    </source>
</reference>
<dbReference type="Proteomes" id="UP000230052">
    <property type="component" value="Unassembled WGS sequence"/>
</dbReference>
<gene>
    <name evidence="6" type="ORF">COS99_03745</name>
</gene>
<proteinExistence type="inferred from homology"/>
<dbReference type="InterPro" id="IPR007156">
    <property type="entry name" value="MamQ_LemA"/>
</dbReference>
<accession>A0A2J0L0W4</accession>
<evidence type="ECO:0000256" key="4">
    <source>
        <dbReference type="ARBA" id="ARBA00022989"/>
    </source>
</evidence>
<dbReference type="AlphaFoldDB" id="A0A2J0L0W4"/>
<keyword evidence="4" id="KW-1133">Transmembrane helix</keyword>
<evidence type="ECO:0000313" key="6">
    <source>
        <dbReference type="EMBL" id="PIU41743.1"/>
    </source>
</evidence>
<dbReference type="PANTHER" id="PTHR34478:SF2">
    <property type="entry name" value="MEMBRANE PROTEIN"/>
    <property type="match status" value="1"/>
</dbReference>
<dbReference type="PANTHER" id="PTHR34478">
    <property type="entry name" value="PROTEIN LEMA"/>
    <property type="match status" value="1"/>
</dbReference>
<comment type="similarity">
    <text evidence="2">Belongs to the LemA family.</text>
</comment>